<keyword evidence="1" id="KW-1133">Transmembrane helix</keyword>
<protein>
    <submittedName>
        <fullName evidence="2">DUF4389 domain-containing protein</fullName>
    </submittedName>
</protein>
<evidence type="ECO:0000313" key="2">
    <source>
        <dbReference type="EMBL" id="RRO14795.1"/>
    </source>
</evidence>
<feature type="transmembrane region" description="Helical" evidence="1">
    <location>
        <begin position="70"/>
        <end position="93"/>
    </location>
</feature>
<dbReference type="OrthoDB" id="156718at2"/>
<evidence type="ECO:0000256" key="1">
    <source>
        <dbReference type="SAM" id="Phobius"/>
    </source>
</evidence>
<gene>
    <name evidence="2" type="ORF">EIL87_18865</name>
</gene>
<comment type="caution">
    <text evidence="2">The sequence shown here is derived from an EMBL/GenBank/DDBJ whole genome shotgun (WGS) entry which is preliminary data.</text>
</comment>
<keyword evidence="3" id="KW-1185">Reference proteome</keyword>
<feature type="transmembrane region" description="Helical" evidence="1">
    <location>
        <begin position="41"/>
        <end position="63"/>
    </location>
</feature>
<proteinExistence type="predicted"/>
<organism evidence="2 3">
    <name type="scientific">Saccharopolyspora rhizosphaerae</name>
    <dbReference type="NCBI Taxonomy" id="2492662"/>
    <lineage>
        <taxon>Bacteria</taxon>
        <taxon>Bacillati</taxon>
        <taxon>Actinomycetota</taxon>
        <taxon>Actinomycetes</taxon>
        <taxon>Pseudonocardiales</taxon>
        <taxon>Pseudonocardiaceae</taxon>
        <taxon>Saccharopolyspora</taxon>
    </lineage>
</organism>
<reference evidence="2 3" key="1">
    <citation type="submission" date="2018-11" db="EMBL/GenBank/DDBJ databases">
        <title>Saccharopolyspora rhizosphaerae sp. nov., an actinomycete isolated from rhizosphere soil in Thailand.</title>
        <authorList>
            <person name="Intra B."/>
            <person name="Euanorasetr J."/>
            <person name="Take A."/>
            <person name="Inahashi Y."/>
            <person name="Mori M."/>
            <person name="Panbangred W."/>
            <person name="Matsumoto A."/>
        </authorList>
    </citation>
    <scope>NUCLEOTIDE SEQUENCE [LARGE SCALE GENOMIC DNA]</scope>
    <source>
        <strain evidence="2 3">H219</strain>
    </source>
</reference>
<keyword evidence="1" id="KW-0472">Membrane</keyword>
<sequence>MSESAGVEGGRFLPELQISPPERHRRWTVLLRLLLLVPHFIVLWALGIAAAVVAIIGWFAALVQGRLPEWISAFLVLYVAYHTRVGASAWLLVDRYPPFVVGDPQFPVDVDIRPGALNRWAVLFRLVLVIPAAIVTTVVSYGFAVLAFFLWLIILVLGRNPRPIFDASAASLRYSMRTNAYFYMLTGAYPKGLFGDTREGGEPAKVAAGTSPLVMSQGGRVVLIVFIVLGALAVIGNTAASSMQQPYPYQHQFDYAG</sequence>
<evidence type="ECO:0000313" key="3">
    <source>
        <dbReference type="Proteomes" id="UP000274515"/>
    </source>
</evidence>
<feature type="transmembrane region" description="Helical" evidence="1">
    <location>
        <begin position="221"/>
        <end position="240"/>
    </location>
</feature>
<accession>A0A3R8NWF5</accession>
<dbReference type="InterPro" id="IPR025498">
    <property type="entry name" value="DUF4389"/>
</dbReference>
<dbReference type="EMBL" id="RSAA01000017">
    <property type="protein sequence ID" value="RRO14795.1"/>
    <property type="molecule type" value="Genomic_DNA"/>
</dbReference>
<name>A0A3R8NWF5_9PSEU</name>
<dbReference type="Pfam" id="PF14333">
    <property type="entry name" value="DUF4389"/>
    <property type="match status" value="2"/>
</dbReference>
<dbReference type="Proteomes" id="UP000274515">
    <property type="component" value="Unassembled WGS sequence"/>
</dbReference>
<dbReference type="AlphaFoldDB" id="A0A3R8NWF5"/>
<feature type="transmembrane region" description="Helical" evidence="1">
    <location>
        <begin position="123"/>
        <end position="156"/>
    </location>
</feature>
<keyword evidence="1" id="KW-0812">Transmembrane</keyword>
<dbReference type="RefSeq" id="WP_125091879.1">
    <property type="nucleotide sequence ID" value="NZ_RSAA01000017.1"/>
</dbReference>